<dbReference type="InterPro" id="IPR036388">
    <property type="entry name" value="WH-like_DNA-bd_sf"/>
</dbReference>
<dbReference type="CDD" id="cd15831">
    <property type="entry name" value="BTAD"/>
    <property type="match status" value="1"/>
</dbReference>
<dbReference type="InterPro" id="IPR041664">
    <property type="entry name" value="AAA_16"/>
</dbReference>
<dbReference type="SMART" id="SM01043">
    <property type="entry name" value="BTAD"/>
    <property type="match status" value="1"/>
</dbReference>
<dbReference type="Pfam" id="PF13191">
    <property type="entry name" value="AAA_16"/>
    <property type="match status" value="1"/>
</dbReference>
<accession>A0ABV0ANE9</accession>
<evidence type="ECO:0000256" key="6">
    <source>
        <dbReference type="SAM" id="MobiDB-lite"/>
    </source>
</evidence>
<dbReference type="SUPFAM" id="SSF52540">
    <property type="entry name" value="P-loop containing nucleoside triphosphate hydrolases"/>
    <property type="match status" value="1"/>
</dbReference>
<dbReference type="EMBL" id="JBDJAW010000009">
    <property type="protein sequence ID" value="MEN3536091.1"/>
    <property type="molecule type" value="Genomic_DNA"/>
</dbReference>
<keyword evidence="4" id="KW-0804">Transcription</keyword>
<feature type="region of interest" description="Disordered" evidence="6">
    <location>
        <begin position="252"/>
        <end position="293"/>
    </location>
</feature>
<comment type="similarity">
    <text evidence="1">Belongs to the AfsR/DnrI/RedD regulatory family.</text>
</comment>
<dbReference type="InterPro" id="IPR001867">
    <property type="entry name" value="OmpR/PhoB-type_DNA-bd"/>
</dbReference>
<dbReference type="InterPro" id="IPR016032">
    <property type="entry name" value="Sig_transdc_resp-reg_C-effctor"/>
</dbReference>
<dbReference type="Gene3D" id="3.40.50.300">
    <property type="entry name" value="P-loop containing nucleotide triphosphate hydrolases"/>
    <property type="match status" value="1"/>
</dbReference>
<reference evidence="8 9" key="1">
    <citation type="submission" date="2024-05" db="EMBL/GenBank/DDBJ databases">
        <title>Microbispora sp.ZYX-F-249.</title>
        <authorList>
            <person name="Xie H."/>
        </authorList>
    </citation>
    <scope>NUCLEOTIDE SEQUENCE [LARGE SCALE GENOMIC DNA]</scope>
    <source>
        <strain evidence="8 9">ZYX-F-249</strain>
    </source>
</reference>
<evidence type="ECO:0000256" key="3">
    <source>
        <dbReference type="ARBA" id="ARBA00023125"/>
    </source>
</evidence>
<name>A0ABV0ANE9_9ACTN</name>
<dbReference type="Gene3D" id="1.10.10.10">
    <property type="entry name" value="Winged helix-like DNA-binding domain superfamily/Winged helix DNA-binding domain"/>
    <property type="match status" value="1"/>
</dbReference>
<evidence type="ECO:0000256" key="2">
    <source>
        <dbReference type="ARBA" id="ARBA00023015"/>
    </source>
</evidence>
<dbReference type="Gene3D" id="1.25.40.10">
    <property type="entry name" value="Tetratricopeptide repeat domain"/>
    <property type="match status" value="2"/>
</dbReference>
<proteinExistence type="inferred from homology"/>
<dbReference type="Pfam" id="PF00486">
    <property type="entry name" value="Trans_reg_C"/>
    <property type="match status" value="1"/>
</dbReference>
<keyword evidence="2" id="KW-0805">Transcription regulation</keyword>
<dbReference type="RefSeq" id="WP_346226098.1">
    <property type="nucleotide sequence ID" value="NZ_JBDJAW010000009.1"/>
</dbReference>
<dbReference type="SMART" id="SM00862">
    <property type="entry name" value="Trans_reg_C"/>
    <property type="match status" value="1"/>
</dbReference>
<dbReference type="SUPFAM" id="SSF48452">
    <property type="entry name" value="TPR-like"/>
    <property type="match status" value="2"/>
</dbReference>
<dbReference type="InterPro" id="IPR011990">
    <property type="entry name" value="TPR-like_helical_dom_sf"/>
</dbReference>
<dbReference type="InterPro" id="IPR051677">
    <property type="entry name" value="AfsR-DnrI-RedD_regulator"/>
</dbReference>
<keyword evidence="9" id="KW-1185">Reference proteome</keyword>
<evidence type="ECO:0000313" key="9">
    <source>
        <dbReference type="Proteomes" id="UP001447516"/>
    </source>
</evidence>
<evidence type="ECO:0000256" key="4">
    <source>
        <dbReference type="ARBA" id="ARBA00023163"/>
    </source>
</evidence>
<feature type="compositionally biased region" description="Pro residues" evidence="6">
    <location>
        <begin position="254"/>
        <end position="264"/>
    </location>
</feature>
<feature type="DNA-binding region" description="OmpR/PhoB-type" evidence="5">
    <location>
        <begin position="1"/>
        <end position="98"/>
    </location>
</feature>
<dbReference type="PROSITE" id="PS51755">
    <property type="entry name" value="OMPR_PHOB"/>
    <property type="match status" value="1"/>
</dbReference>
<dbReference type="Pfam" id="PF03704">
    <property type="entry name" value="BTAD"/>
    <property type="match status" value="1"/>
</dbReference>
<comment type="caution">
    <text evidence="8">The sequence shown here is derived from an EMBL/GenBank/DDBJ whole genome shotgun (WGS) entry which is preliminary data.</text>
</comment>
<organism evidence="8 9">
    <name type="scientific">Microbispora maris</name>
    <dbReference type="NCBI Taxonomy" id="3144104"/>
    <lineage>
        <taxon>Bacteria</taxon>
        <taxon>Bacillati</taxon>
        <taxon>Actinomycetota</taxon>
        <taxon>Actinomycetes</taxon>
        <taxon>Streptosporangiales</taxon>
        <taxon>Streptosporangiaceae</taxon>
        <taxon>Microbispora</taxon>
    </lineage>
</organism>
<dbReference type="SUPFAM" id="SSF46894">
    <property type="entry name" value="C-terminal effector domain of the bipartite response regulators"/>
    <property type="match status" value="1"/>
</dbReference>
<dbReference type="PANTHER" id="PTHR35807">
    <property type="entry name" value="TRANSCRIPTIONAL REGULATOR REDD-RELATED"/>
    <property type="match status" value="1"/>
</dbReference>
<gene>
    <name evidence="8" type="ORF">AAH991_13330</name>
</gene>
<feature type="compositionally biased region" description="Low complexity" evidence="6">
    <location>
        <begin position="265"/>
        <end position="278"/>
    </location>
</feature>
<sequence>MEFRVLGPVVVLGDGGTPLDIGPSQQRAVLALCVLAAPRPVSTARIVDALWEQEPPPGAVNTVQAYVSKLRRVLEPGRVRRAKPSVLVSRPGGYAVELPPESFDLGRAQAAVAAGRRLLEAGDHAGAAGRLRLALAEWRGEPLAGFEEEPWARDEIAHLAELRLAIVEDVAQAELALGLGRALVPELTRLVTAHPLRERLRRLGAHALYQAGRQADALALLSEGRRLLVGELGLDPDPGSRELEQRILAQDPALTPPPAAPHAPAPAAVVSPAAPAAEADPDSGPREEPGRPEGALIGRAAESAALRRAVAADGTRVVLVAGEPGIGKTSLAEDAAAHAPVAVFGRCWDGTGAPPFWPWAQAVRHLTGRHGELAEMLGATGEFALYDAFARLVAEHAAAHGRVKGRVLVVLDDLQWADASSLRLLEFLATTRACPDLTVIATYRDTEVGGPLARTLATLVRLPHVERITLDGLGEEAIAEYLRRAGADATRAAEVARRTGGNPFFLGELVHLDGGEAPGAVADVLRGRMAAMPPGASGVLSAAALLGRDAPLDVLLDVVRDVMDVPRDEVLDVLDAAVRARLLTEHDLVYRFAHDIVRDVLRDGLAPLRRRRLHAGIAAVLERRGTHLAELAHHYREGLVISGMAAKAIEYARQAAAHAMAQFAYEDAAEHLRHAVALTAQLPVTDRELRCDLLLELAEAQSAAGMSTQVHATLEEAAEIADALGDDDRLARAALGFSDPLSWAMYEEWAAGGALTGRIERALRGQGEGSPWRSQLLAAFAITGSFTRPVEESVALAAEAVREARGRGDDGPLLRALSAYEILSRGVAGQAGRQAAIDEMTEVARRTGDLVAEWLAREAEHVELVKQGELERAARLLTWLSDTARRIRQPALLSLTAWLSAIHAHLRGDTGRALAEAEESARLHPEGAMGRDHAESRAAVFRCLAARARGDAAAALALAEEAPARRPGEPGWRVLRCAVLLDLGRRDEALEVFAGLAADGFARMRGDLAYRFIPDLLSEACLALRDTAAAPVLHDLLLPHRGRLLGWSVTDLCLARLALVRDDGDTARRHLRDALALVRRSGVTLYEKPILALLARV</sequence>
<evidence type="ECO:0000259" key="7">
    <source>
        <dbReference type="PROSITE" id="PS51755"/>
    </source>
</evidence>
<dbReference type="InterPro" id="IPR005158">
    <property type="entry name" value="BTAD"/>
</dbReference>
<keyword evidence="3 5" id="KW-0238">DNA-binding</keyword>
<protein>
    <submittedName>
        <fullName evidence="8">BTAD domain-containing putative transcriptional regulator</fullName>
    </submittedName>
</protein>
<feature type="domain" description="OmpR/PhoB-type" evidence="7">
    <location>
        <begin position="1"/>
        <end position="98"/>
    </location>
</feature>
<evidence type="ECO:0000256" key="1">
    <source>
        <dbReference type="ARBA" id="ARBA00005820"/>
    </source>
</evidence>
<dbReference type="PANTHER" id="PTHR35807:SF1">
    <property type="entry name" value="TRANSCRIPTIONAL REGULATOR REDD"/>
    <property type="match status" value="1"/>
</dbReference>
<evidence type="ECO:0000313" key="8">
    <source>
        <dbReference type="EMBL" id="MEN3536091.1"/>
    </source>
</evidence>
<dbReference type="InterPro" id="IPR027417">
    <property type="entry name" value="P-loop_NTPase"/>
</dbReference>
<evidence type="ECO:0000256" key="5">
    <source>
        <dbReference type="PROSITE-ProRule" id="PRU01091"/>
    </source>
</evidence>
<dbReference type="Proteomes" id="UP001447516">
    <property type="component" value="Unassembled WGS sequence"/>
</dbReference>